<dbReference type="PANTHER" id="PTHR30313">
    <property type="entry name" value="DNA PRIMASE"/>
    <property type="match status" value="1"/>
</dbReference>
<dbReference type="AlphaFoldDB" id="A0AA92W0E0"/>
<dbReference type="SMART" id="SM00400">
    <property type="entry name" value="ZnF_CHCC"/>
    <property type="match status" value="1"/>
</dbReference>
<sequence length="364" mass="41066">MMEKYEIQKLRELPIEKVAKEMGIKVEHHKALCPFHDDHHASLMFSKTKNSCRCYVCMRSSIGTIDLAMRYLGKDFPAACRWLAGEHQIQLEEDSSSGKNSSFGGSSGRGASSDSSSGDSSSGDNSGKSSFDASRYARFFEHPWLNQAARRFLFEERKIDWRVVNWCRLTSWTDKKGINWLQIPYFDTDGRLIGIQNRNLDYKKKKSSSGGGSSEGNVSSEEKSSGEEKEQDAPRFRFPYGARCSIYNLPVVKRLKPGERLFITEGCSDCWAMLSAGHKAIAIPSATLLKPEDKQLLTDIGRLYQVEFHMFPDQDVPGESLFMQLREMLPQLVHHQLPSGCKDFSEYYLLGATAPSGSKEPKNK</sequence>
<evidence type="ECO:0000256" key="1">
    <source>
        <dbReference type="ARBA" id="ARBA00022723"/>
    </source>
</evidence>
<name>A0AA92W0E0_9BACT</name>
<evidence type="ECO:0000259" key="5">
    <source>
        <dbReference type="SMART" id="SM00400"/>
    </source>
</evidence>
<dbReference type="Pfam" id="PF01807">
    <property type="entry name" value="Zn_ribbon_DnaG"/>
    <property type="match status" value="1"/>
</dbReference>
<dbReference type="InterPro" id="IPR050219">
    <property type="entry name" value="DnaG_primase"/>
</dbReference>
<gene>
    <name evidence="6" type="ORF">DXB80_06360</name>
</gene>
<proteinExistence type="predicted"/>
<feature type="region of interest" description="Disordered" evidence="4">
    <location>
        <begin position="93"/>
        <end position="127"/>
    </location>
</feature>
<comment type="caution">
    <text evidence="6">The sequence shown here is derived from an EMBL/GenBank/DDBJ whole genome shotgun (WGS) entry which is preliminary data.</text>
</comment>
<dbReference type="Gene3D" id="3.90.580.10">
    <property type="entry name" value="Zinc finger, CHC2-type domain"/>
    <property type="match status" value="1"/>
</dbReference>
<evidence type="ECO:0000313" key="7">
    <source>
        <dbReference type="Proteomes" id="UP000261245"/>
    </source>
</evidence>
<dbReference type="PANTHER" id="PTHR30313:SF2">
    <property type="entry name" value="DNA PRIMASE"/>
    <property type="match status" value="1"/>
</dbReference>
<accession>A0AA92W0E0</accession>
<evidence type="ECO:0000256" key="3">
    <source>
        <dbReference type="ARBA" id="ARBA00022833"/>
    </source>
</evidence>
<evidence type="ECO:0000256" key="4">
    <source>
        <dbReference type="SAM" id="MobiDB-lite"/>
    </source>
</evidence>
<feature type="domain" description="Zinc finger CHC2-type" evidence="5">
    <location>
        <begin position="29"/>
        <end position="84"/>
    </location>
</feature>
<dbReference type="GO" id="GO:0005737">
    <property type="term" value="C:cytoplasm"/>
    <property type="evidence" value="ECO:0007669"/>
    <property type="project" value="TreeGrafter"/>
</dbReference>
<dbReference type="Proteomes" id="UP000261245">
    <property type="component" value="Unassembled WGS sequence"/>
</dbReference>
<dbReference type="RefSeq" id="WP_117727791.1">
    <property type="nucleotide sequence ID" value="NZ_QRSU01000023.1"/>
</dbReference>
<dbReference type="GO" id="GO:0003677">
    <property type="term" value="F:DNA binding"/>
    <property type="evidence" value="ECO:0007669"/>
    <property type="project" value="InterPro"/>
</dbReference>
<dbReference type="InterPro" id="IPR036977">
    <property type="entry name" value="DNA_primase_Znf_CHC2"/>
</dbReference>
<dbReference type="InterPro" id="IPR002694">
    <property type="entry name" value="Znf_CHC2"/>
</dbReference>
<dbReference type="GO" id="GO:0008270">
    <property type="term" value="F:zinc ion binding"/>
    <property type="evidence" value="ECO:0007669"/>
    <property type="project" value="UniProtKB-KW"/>
</dbReference>
<protein>
    <recommendedName>
        <fullName evidence="5">Zinc finger CHC2-type domain-containing protein</fullName>
    </recommendedName>
</protein>
<dbReference type="Gene3D" id="3.40.1360.10">
    <property type="match status" value="1"/>
</dbReference>
<feature type="region of interest" description="Disordered" evidence="4">
    <location>
        <begin position="203"/>
        <end position="232"/>
    </location>
</feature>
<evidence type="ECO:0000256" key="2">
    <source>
        <dbReference type="ARBA" id="ARBA00022771"/>
    </source>
</evidence>
<feature type="compositionally biased region" description="Basic and acidic residues" evidence="4">
    <location>
        <begin position="220"/>
        <end position="232"/>
    </location>
</feature>
<keyword evidence="3" id="KW-0862">Zinc</keyword>
<reference evidence="6 7" key="1">
    <citation type="submission" date="2018-08" db="EMBL/GenBank/DDBJ databases">
        <title>A genome reference for cultivated species of the human gut microbiota.</title>
        <authorList>
            <person name="Zou Y."/>
            <person name="Xue W."/>
            <person name="Luo G."/>
        </authorList>
    </citation>
    <scope>NUCLEOTIDE SEQUENCE [LARGE SCALE GENOMIC DNA]</scope>
    <source>
        <strain evidence="6 7">OM06-11</strain>
    </source>
</reference>
<keyword evidence="2" id="KW-0863">Zinc-finger</keyword>
<organism evidence="6 7">
    <name type="scientific">Segatella copri</name>
    <dbReference type="NCBI Taxonomy" id="165179"/>
    <lineage>
        <taxon>Bacteria</taxon>
        <taxon>Pseudomonadati</taxon>
        <taxon>Bacteroidota</taxon>
        <taxon>Bacteroidia</taxon>
        <taxon>Bacteroidales</taxon>
        <taxon>Prevotellaceae</taxon>
        <taxon>Segatella</taxon>
    </lineage>
</organism>
<feature type="compositionally biased region" description="Low complexity" evidence="4">
    <location>
        <begin position="97"/>
        <end position="127"/>
    </location>
</feature>
<dbReference type="EMBL" id="QSUC01000012">
    <property type="protein sequence ID" value="RGN10241.1"/>
    <property type="molecule type" value="Genomic_DNA"/>
</dbReference>
<dbReference type="SUPFAM" id="SSF57783">
    <property type="entry name" value="Zinc beta-ribbon"/>
    <property type="match status" value="1"/>
</dbReference>
<keyword evidence="1" id="KW-0479">Metal-binding</keyword>
<dbReference type="GO" id="GO:0003899">
    <property type="term" value="F:DNA-directed RNA polymerase activity"/>
    <property type="evidence" value="ECO:0007669"/>
    <property type="project" value="InterPro"/>
</dbReference>
<dbReference type="GO" id="GO:0006269">
    <property type="term" value="P:DNA replication, synthesis of primer"/>
    <property type="evidence" value="ECO:0007669"/>
    <property type="project" value="TreeGrafter"/>
</dbReference>
<evidence type="ECO:0000313" key="6">
    <source>
        <dbReference type="EMBL" id="RGN10241.1"/>
    </source>
</evidence>